<dbReference type="InterPro" id="IPR018488">
    <property type="entry name" value="cNMP-bd_CS"/>
</dbReference>
<dbReference type="GO" id="GO:0005886">
    <property type="term" value="C:plasma membrane"/>
    <property type="evidence" value="ECO:0007669"/>
    <property type="project" value="UniProtKB-SubCell"/>
</dbReference>
<evidence type="ECO:0000256" key="6">
    <source>
        <dbReference type="ARBA" id="ARBA00022840"/>
    </source>
</evidence>
<dbReference type="SMART" id="SM00382">
    <property type="entry name" value="AAA"/>
    <property type="match status" value="1"/>
</dbReference>
<dbReference type="InterPro" id="IPR003593">
    <property type="entry name" value="AAA+_ATPase"/>
</dbReference>
<evidence type="ECO:0000256" key="9">
    <source>
        <dbReference type="SAM" id="Phobius"/>
    </source>
</evidence>
<protein>
    <submittedName>
        <fullName evidence="13">ATP-binding cassette domain-containing protein</fullName>
    </submittedName>
</protein>
<dbReference type="CDD" id="cd00038">
    <property type="entry name" value="CAP_ED"/>
    <property type="match status" value="1"/>
</dbReference>
<accession>A0A3S0X0M0</accession>
<feature type="transmembrane region" description="Helical" evidence="9">
    <location>
        <begin position="263"/>
        <end position="284"/>
    </location>
</feature>
<keyword evidence="3" id="KW-1003">Cell membrane</keyword>
<evidence type="ECO:0000313" key="13">
    <source>
        <dbReference type="EMBL" id="RUQ88647.1"/>
    </source>
</evidence>
<dbReference type="PRINTS" id="PR00103">
    <property type="entry name" value="CAMPKINASE"/>
</dbReference>
<keyword evidence="2" id="KW-0813">Transport</keyword>
<dbReference type="InterPro" id="IPR018490">
    <property type="entry name" value="cNMP-bd_dom_sf"/>
</dbReference>
<evidence type="ECO:0000256" key="2">
    <source>
        <dbReference type="ARBA" id="ARBA00022448"/>
    </source>
</evidence>
<dbReference type="InterPro" id="IPR011527">
    <property type="entry name" value="ABC1_TM_dom"/>
</dbReference>
<dbReference type="PROSITE" id="PS00889">
    <property type="entry name" value="CNMP_BINDING_2"/>
    <property type="match status" value="1"/>
</dbReference>
<dbReference type="SMART" id="SM00100">
    <property type="entry name" value="cNMP"/>
    <property type="match status" value="1"/>
</dbReference>
<name>A0A3S0X0M0_9GAMM</name>
<dbReference type="Pfam" id="PF00027">
    <property type="entry name" value="cNMP_binding"/>
    <property type="match status" value="1"/>
</dbReference>
<comment type="caution">
    <text evidence="13">The sequence shown here is derived from an EMBL/GenBank/DDBJ whole genome shotgun (WGS) entry which is preliminary data.</text>
</comment>
<dbReference type="Pfam" id="PF00005">
    <property type="entry name" value="ABC_tran"/>
    <property type="match status" value="1"/>
</dbReference>
<dbReference type="InterPro" id="IPR003439">
    <property type="entry name" value="ABC_transporter-like_ATP-bd"/>
</dbReference>
<evidence type="ECO:0000313" key="14">
    <source>
        <dbReference type="Proteomes" id="UP000288012"/>
    </source>
</evidence>
<dbReference type="PROSITE" id="PS50893">
    <property type="entry name" value="ABC_TRANSPORTER_2"/>
    <property type="match status" value="1"/>
</dbReference>
<dbReference type="PANTHER" id="PTHR43394">
    <property type="entry name" value="ATP-DEPENDENT PERMEASE MDL1, MITOCHONDRIAL"/>
    <property type="match status" value="1"/>
</dbReference>
<dbReference type="GO" id="GO:0005524">
    <property type="term" value="F:ATP binding"/>
    <property type="evidence" value="ECO:0007669"/>
    <property type="project" value="UniProtKB-KW"/>
</dbReference>
<evidence type="ECO:0000259" key="11">
    <source>
        <dbReference type="PROSITE" id="PS50893"/>
    </source>
</evidence>
<dbReference type="EMBL" id="RZGR01000011">
    <property type="protein sequence ID" value="RUQ88647.1"/>
    <property type="molecule type" value="Genomic_DNA"/>
</dbReference>
<dbReference type="Gene3D" id="1.20.1560.10">
    <property type="entry name" value="ABC transporter type 1, transmembrane domain"/>
    <property type="match status" value="1"/>
</dbReference>
<keyword evidence="8 9" id="KW-0472">Membrane</keyword>
<dbReference type="PANTHER" id="PTHR43394:SF1">
    <property type="entry name" value="ATP-BINDING CASSETTE SUB-FAMILY B MEMBER 10, MITOCHONDRIAL"/>
    <property type="match status" value="1"/>
</dbReference>
<dbReference type="Gene3D" id="2.60.120.10">
    <property type="entry name" value="Jelly Rolls"/>
    <property type="match status" value="1"/>
</dbReference>
<dbReference type="GO" id="GO:0016887">
    <property type="term" value="F:ATP hydrolysis activity"/>
    <property type="evidence" value="ECO:0007669"/>
    <property type="project" value="InterPro"/>
</dbReference>
<keyword evidence="7 9" id="KW-1133">Transmembrane helix</keyword>
<sequence>MKKKERETVQGIFHFYKVIFLYAWQKPFLVVSLIIQLSLQNICFLAGPFVIKDIFDKAIAHKNLHLFYLLLTFLVILMLISIITIIIITYLSSSLANHVINQLRSDLHTKILTLPTAVISKYTTGDIASRFSEDISAIRTLLRKIYWDAIFGVLYIIAGISLLFYLNALISVIVISLMLIFLPASLFIARLNKKYLAVKRQVDAASLAAVYESFVLHNPIRILRLSCFRKKQFDKELHDALPANSKYDFLGLMEANTISMGTMLGRFVALALGGYFVFIGLLTIGGFLGYFTLVQGVMSGIIGLAGFYPFITQALDSFNRISGLLTAKQQAEDFAECLPDLQYKIQLKNISLTYPGANKAALTNINLDIPKNAAVAIVGVSGSGKSTLLNLLTRGLYPDEGVILWDGHDVKNYSVCSLLTHIRAVLQTPYAFNTTIFDNIRMGKLDASREEVIKAAKDAEVHAEIMNLPQGYDTVVGTEGQVQLSIGQRQRIILAQALLGKPELLILDEPTASLDPINRDAIQNTLLKQLHKYTIVLVTHHLREASHMDKIYVMKDGTIVESGKHQQLLELNGYYSQLWNKQSGATLTAGGLQMSVDLHWLQQIPIFKNFNLNALDRLARHFFIETVDMNQVVINEGEAGDKFYIIAHGKVDVSQDFAGKQKRIAVLEDGDFFGELSLLQSIPRTARITSRETTTFLVLYQAQFKSLLRQMSAADRKKIEAIADDRLKKIKLTSAYAKKTDIQ</sequence>
<evidence type="ECO:0000259" key="10">
    <source>
        <dbReference type="PROSITE" id="PS50042"/>
    </source>
</evidence>
<dbReference type="FunFam" id="3.40.50.300:FF:000221">
    <property type="entry name" value="Multidrug ABC transporter ATP-binding protein"/>
    <property type="match status" value="1"/>
</dbReference>
<dbReference type="SUPFAM" id="SSF51206">
    <property type="entry name" value="cAMP-binding domain-like"/>
    <property type="match status" value="1"/>
</dbReference>
<evidence type="ECO:0000256" key="5">
    <source>
        <dbReference type="ARBA" id="ARBA00022741"/>
    </source>
</evidence>
<evidence type="ECO:0000256" key="1">
    <source>
        <dbReference type="ARBA" id="ARBA00004651"/>
    </source>
</evidence>
<feature type="domain" description="ABC transporter" evidence="11">
    <location>
        <begin position="345"/>
        <end position="581"/>
    </location>
</feature>
<proteinExistence type="predicted"/>
<dbReference type="InterPro" id="IPR014710">
    <property type="entry name" value="RmlC-like_jellyroll"/>
</dbReference>
<evidence type="ECO:0000256" key="4">
    <source>
        <dbReference type="ARBA" id="ARBA00022692"/>
    </source>
</evidence>
<dbReference type="InterPro" id="IPR000595">
    <property type="entry name" value="cNMP-bd_dom"/>
</dbReference>
<keyword evidence="5" id="KW-0547">Nucleotide-binding</keyword>
<dbReference type="InterPro" id="IPR027417">
    <property type="entry name" value="P-loop_NTPase"/>
</dbReference>
<dbReference type="Gene3D" id="3.40.50.300">
    <property type="entry name" value="P-loop containing nucleotide triphosphate hydrolases"/>
    <property type="match status" value="1"/>
</dbReference>
<dbReference type="PROSITE" id="PS00888">
    <property type="entry name" value="CNMP_BINDING_1"/>
    <property type="match status" value="1"/>
</dbReference>
<organism evidence="13 14">
    <name type="scientific">Legionella septentrionalis</name>
    <dbReference type="NCBI Taxonomy" id="2498109"/>
    <lineage>
        <taxon>Bacteria</taxon>
        <taxon>Pseudomonadati</taxon>
        <taxon>Pseudomonadota</taxon>
        <taxon>Gammaproteobacteria</taxon>
        <taxon>Legionellales</taxon>
        <taxon>Legionellaceae</taxon>
        <taxon>Legionella</taxon>
    </lineage>
</organism>
<dbReference type="SUPFAM" id="SSF90123">
    <property type="entry name" value="ABC transporter transmembrane region"/>
    <property type="match status" value="1"/>
</dbReference>
<dbReference type="InterPro" id="IPR036640">
    <property type="entry name" value="ABC1_TM_sf"/>
</dbReference>
<reference evidence="13 14" key="1">
    <citation type="submission" date="2018-12" db="EMBL/GenBank/DDBJ databases">
        <title>Legionella sp,whole genome shotgun sequence.</title>
        <authorList>
            <person name="Wu H."/>
        </authorList>
    </citation>
    <scope>NUCLEOTIDE SEQUENCE [LARGE SCALE GENOMIC DNA]</scope>
    <source>
        <strain evidence="14">km714</strain>
    </source>
</reference>
<feature type="transmembrane region" description="Helical" evidence="9">
    <location>
        <begin position="28"/>
        <end position="51"/>
    </location>
</feature>
<dbReference type="SUPFAM" id="SSF52540">
    <property type="entry name" value="P-loop containing nucleoside triphosphate hydrolases"/>
    <property type="match status" value="1"/>
</dbReference>
<keyword evidence="4 9" id="KW-0812">Transmembrane</keyword>
<evidence type="ECO:0000256" key="3">
    <source>
        <dbReference type="ARBA" id="ARBA00022475"/>
    </source>
</evidence>
<dbReference type="InterPro" id="IPR039421">
    <property type="entry name" value="Type_1_exporter"/>
</dbReference>
<comment type="subcellular location">
    <subcellularLocation>
        <location evidence="1">Cell membrane</location>
        <topology evidence="1">Multi-pass membrane protein</topology>
    </subcellularLocation>
</comment>
<evidence type="ECO:0000259" key="12">
    <source>
        <dbReference type="PROSITE" id="PS50929"/>
    </source>
</evidence>
<feature type="domain" description="Cyclic nucleotide-binding" evidence="10">
    <location>
        <begin position="606"/>
        <end position="725"/>
    </location>
</feature>
<dbReference type="Pfam" id="PF00664">
    <property type="entry name" value="ABC_membrane"/>
    <property type="match status" value="1"/>
</dbReference>
<dbReference type="Proteomes" id="UP000288012">
    <property type="component" value="Unassembled WGS sequence"/>
</dbReference>
<feature type="domain" description="ABC transmembrane type-1" evidence="12">
    <location>
        <begin position="39"/>
        <end position="313"/>
    </location>
</feature>
<evidence type="ECO:0000256" key="8">
    <source>
        <dbReference type="ARBA" id="ARBA00023136"/>
    </source>
</evidence>
<feature type="transmembrane region" description="Helical" evidence="9">
    <location>
        <begin position="172"/>
        <end position="191"/>
    </location>
</feature>
<dbReference type="GO" id="GO:0015421">
    <property type="term" value="F:ABC-type oligopeptide transporter activity"/>
    <property type="evidence" value="ECO:0007669"/>
    <property type="project" value="TreeGrafter"/>
</dbReference>
<dbReference type="RefSeq" id="WP_127111193.1">
    <property type="nucleotide sequence ID" value="NZ_RZGR01000011.1"/>
</dbReference>
<evidence type="ECO:0000256" key="7">
    <source>
        <dbReference type="ARBA" id="ARBA00022989"/>
    </source>
</evidence>
<gene>
    <name evidence="13" type="ORF">EKM59_04870</name>
</gene>
<feature type="transmembrane region" description="Helical" evidence="9">
    <location>
        <begin position="66"/>
        <end position="91"/>
    </location>
</feature>
<dbReference type="PROSITE" id="PS50929">
    <property type="entry name" value="ABC_TM1F"/>
    <property type="match status" value="1"/>
</dbReference>
<dbReference type="CDD" id="cd07346">
    <property type="entry name" value="ABC_6TM_exporters"/>
    <property type="match status" value="1"/>
</dbReference>
<keyword evidence="6 13" id="KW-0067">ATP-binding</keyword>
<dbReference type="AlphaFoldDB" id="A0A3S0X0M0"/>
<keyword evidence="14" id="KW-1185">Reference proteome</keyword>
<dbReference type="PROSITE" id="PS50042">
    <property type="entry name" value="CNMP_BINDING_3"/>
    <property type="match status" value="1"/>
</dbReference>
<feature type="transmembrane region" description="Helical" evidence="9">
    <location>
        <begin position="145"/>
        <end position="166"/>
    </location>
</feature>